<feature type="domain" description="G-protein coupled receptors family 1 profile" evidence="6">
    <location>
        <begin position="54"/>
        <end position="307"/>
    </location>
</feature>
<keyword evidence="7" id="KW-1185">Reference proteome</keyword>
<evidence type="ECO:0000256" key="3">
    <source>
        <dbReference type="ARBA" id="ARBA00022989"/>
    </source>
</evidence>
<dbReference type="PROSITE" id="PS50262">
    <property type="entry name" value="G_PROTEIN_RECEP_F1_2"/>
    <property type="match status" value="1"/>
</dbReference>
<dbReference type="AlphaFoldDB" id="A0A9W3ANR9"/>
<keyword evidence="4 5" id="KW-0472">Membrane</keyword>
<feature type="transmembrane region" description="Helical" evidence="5">
    <location>
        <begin position="75"/>
        <end position="100"/>
    </location>
</feature>
<keyword evidence="3 5" id="KW-1133">Transmembrane helix</keyword>
<reference evidence="8" key="1">
    <citation type="submission" date="2025-08" db="UniProtKB">
        <authorList>
            <consortium name="RefSeq"/>
        </authorList>
    </citation>
    <scope>IDENTIFICATION</scope>
</reference>
<evidence type="ECO:0000313" key="7">
    <source>
        <dbReference type="Proteomes" id="UP001165740"/>
    </source>
</evidence>
<dbReference type="OrthoDB" id="6102876at2759"/>
<feature type="transmembrane region" description="Helical" evidence="5">
    <location>
        <begin position="208"/>
        <end position="227"/>
    </location>
</feature>
<evidence type="ECO:0000256" key="2">
    <source>
        <dbReference type="ARBA" id="ARBA00022692"/>
    </source>
</evidence>
<name>A0A9W3ANR9_BIOGL</name>
<evidence type="ECO:0000256" key="4">
    <source>
        <dbReference type="ARBA" id="ARBA00023136"/>
    </source>
</evidence>
<feature type="transmembrane region" description="Helical" evidence="5">
    <location>
        <begin position="112"/>
        <end position="134"/>
    </location>
</feature>
<evidence type="ECO:0000256" key="1">
    <source>
        <dbReference type="ARBA" id="ARBA00004370"/>
    </source>
</evidence>
<organism evidence="7 8">
    <name type="scientific">Biomphalaria glabrata</name>
    <name type="common">Bloodfluke planorb</name>
    <name type="synonym">Freshwater snail</name>
    <dbReference type="NCBI Taxonomy" id="6526"/>
    <lineage>
        <taxon>Eukaryota</taxon>
        <taxon>Metazoa</taxon>
        <taxon>Spiralia</taxon>
        <taxon>Lophotrochozoa</taxon>
        <taxon>Mollusca</taxon>
        <taxon>Gastropoda</taxon>
        <taxon>Heterobranchia</taxon>
        <taxon>Euthyneura</taxon>
        <taxon>Panpulmonata</taxon>
        <taxon>Hygrophila</taxon>
        <taxon>Lymnaeoidea</taxon>
        <taxon>Planorbidae</taxon>
        <taxon>Biomphalaria</taxon>
    </lineage>
</organism>
<dbReference type="GeneID" id="106070211"/>
<gene>
    <name evidence="8" type="primary">LOC106070211</name>
</gene>
<dbReference type="InterPro" id="IPR017452">
    <property type="entry name" value="GPCR_Rhodpsn_7TM"/>
</dbReference>
<feature type="transmembrane region" description="Helical" evidence="5">
    <location>
        <begin position="155"/>
        <end position="177"/>
    </location>
</feature>
<comment type="subcellular location">
    <subcellularLocation>
        <location evidence="1">Membrane</location>
    </subcellularLocation>
</comment>
<dbReference type="SUPFAM" id="SSF81321">
    <property type="entry name" value="Family A G protein-coupled receptor-like"/>
    <property type="match status" value="1"/>
</dbReference>
<evidence type="ECO:0000259" key="6">
    <source>
        <dbReference type="PROSITE" id="PS50262"/>
    </source>
</evidence>
<sequence length="324" mass="36521">MDYNQTEMDVTTLTDGPDYDDQDIIKRFGVAKNLLGMSRLTALYIIFILAIFLLNIFFIVVILESRMLRSSSRHILIVNICLGDLLMAIFVLPVLLNLAMRDGQDIRDCTTYFVLHFFADFLIPSLTTLAILVLNLDYILRLCCQSYSDGASRSTLMIFLFFLPWVISASVLIPLYVDGIIKVPRAVPQTCVIDIGGYLTRILLIVSYFPQAGLLLLFNIIVSVMYLTRRDSYGLDVCGERIRAPVDICLASFATMLLYTPALIITLLTSEGYLGCQNTEECRALNKVNTAASWLMLTKFWVTPLCWLACRDTRAAIRHLLGCC</sequence>
<dbReference type="Proteomes" id="UP001165740">
    <property type="component" value="Chromosome 1"/>
</dbReference>
<evidence type="ECO:0000256" key="5">
    <source>
        <dbReference type="SAM" id="Phobius"/>
    </source>
</evidence>
<proteinExistence type="predicted"/>
<dbReference type="GO" id="GO:0016020">
    <property type="term" value="C:membrane"/>
    <property type="evidence" value="ECO:0007669"/>
    <property type="project" value="UniProtKB-SubCell"/>
</dbReference>
<feature type="transmembrane region" description="Helical" evidence="5">
    <location>
        <begin position="288"/>
        <end position="310"/>
    </location>
</feature>
<feature type="transmembrane region" description="Helical" evidence="5">
    <location>
        <begin position="42"/>
        <end position="63"/>
    </location>
</feature>
<keyword evidence="2 5" id="KW-0812">Transmembrane</keyword>
<dbReference type="RefSeq" id="XP_055888874.1">
    <property type="nucleotide sequence ID" value="XM_056032899.1"/>
</dbReference>
<protein>
    <submittedName>
        <fullName evidence="8">Uncharacterized protein LOC106070211 isoform X1</fullName>
    </submittedName>
</protein>
<feature type="transmembrane region" description="Helical" evidence="5">
    <location>
        <begin position="248"/>
        <end position="268"/>
    </location>
</feature>
<dbReference type="Gene3D" id="1.20.1070.10">
    <property type="entry name" value="Rhodopsin 7-helix transmembrane proteins"/>
    <property type="match status" value="1"/>
</dbReference>
<dbReference type="OMA" id="HAPFDIC"/>
<evidence type="ECO:0000313" key="8">
    <source>
        <dbReference type="RefSeq" id="XP_055888874.1"/>
    </source>
</evidence>
<accession>A0A9W3ANR9</accession>